<dbReference type="SUPFAM" id="SSF54373">
    <property type="entry name" value="FAD-linked reductases, C-terminal domain"/>
    <property type="match status" value="1"/>
</dbReference>
<dbReference type="PANTHER" id="PTHR11552:SF147">
    <property type="entry name" value="CHOLINE DEHYDROGENASE, MITOCHONDRIAL"/>
    <property type="match status" value="1"/>
</dbReference>
<protein>
    <submittedName>
        <fullName evidence="9">GMC oxidoreductase</fullName>
    </submittedName>
</protein>
<evidence type="ECO:0000256" key="4">
    <source>
        <dbReference type="ARBA" id="ARBA00022827"/>
    </source>
</evidence>
<feature type="active site" description="Proton donor" evidence="5">
    <location>
        <position position="574"/>
    </location>
</feature>
<dbReference type="OrthoDB" id="269227at2759"/>
<feature type="chain" id="PRO_5007854271" evidence="7">
    <location>
        <begin position="31"/>
        <end position="643"/>
    </location>
</feature>
<reference evidence="9 10" key="1">
    <citation type="journal article" date="2016" name="Mol. Biol. Evol.">
        <title>Comparative Genomics of Early-Diverging Mushroom-Forming Fungi Provides Insights into the Origins of Lignocellulose Decay Capabilities.</title>
        <authorList>
            <person name="Nagy L.G."/>
            <person name="Riley R."/>
            <person name="Tritt A."/>
            <person name="Adam C."/>
            <person name="Daum C."/>
            <person name="Floudas D."/>
            <person name="Sun H."/>
            <person name="Yadav J.S."/>
            <person name="Pangilinan J."/>
            <person name="Larsson K.H."/>
            <person name="Matsuura K."/>
            <person name="Barry K."/>
            <person name="Labutti K."/>
            <person name="Kuo R."/>
            <person name="Ohm R.A."/>
            <person name="Bhattacharya S.S."/>
            <person name="Shirouzu T."/>
            <person name="Yoshinaga Y."/>
            <person name="Martin F.M."/>
            <person name="Grigoriev I.V."/>
            <person name="Hibbett D.S."/>
        </authorList>
    </citation>
    <scope>NUCLEOTIDE SEQUENCE [LARGE SCALE GENOMIC DNA]</scope>
    <source>
        <strain evidence="9 10">HHB9708</strain>
    </source>
</reference>
<dbReference type="InterPro" id="IPR007867">
    <property type="entry name" value="GMC_OxRtase_C"/>
</dbReference>
<dbReference type="Pfam" id="PF05199">
    <property type="entry name" value="GMC_oxred_C"/>
    <property type="match status" value="1"/>
</dbReference>
<comment type="cofactor">
    <cofactor evidence="1 6">
        <name>FAD</name>
        <dbReference type="ChEBI" id="CHEBI:57692"/>
    </cofactor>
</comment>
<dbReference type="InterPro" id="IPR012132">
    <property type="entry name" value="GMC_OxRdtase"/>
</dbReference>
<evidence type="ECO:0000256" key="5">
    <source>
        <dbReference type="PIRSR" id="PIRSR000137-1"/>
    </source>
</evidence>
<feature type="domain" description="Glucose-methanol-choline oxidoreductase N-terminal" evidence="8">
    <location>
        <begin position="329"/>
        <end position="343"/>
    </location>
</feature>
<dbReference type="PANTHER" id="PTHR11552">
    <property type="entry name" value="GLUCOSE-METHANOL-CHOLINE GMC OXIDOREDUCTASE"/>
    <property type="match status" value="1"/>
</dbReference>
<dbReference type="GO" id="GO:0016614">
    <property type="term" value="F:oxidoreductase activity, acting on CH-OH group of donors"/>
    <property type="evidence" value="ECO:0007669"/>
    <property type="project" value="InterPro"/>
</dbReference>
<dbReference type="EMBL" id="KV419400">
    <property type="protein sequence ID" value="KZS95783.1"/>
    <property type="molecule type" value="Genomic_DNA"/>
</dbReference>
<dbReference type="Pfam" id="PF00732">
    <property type="entry name" value="GMC_oxred_N"/>
    <property type="match status" value="1"/>
</dbReference>
<name>A0A164XAK0_9AGAM</name>
<evidence type="ECO:0000256" key="3">
    <source>
        <dbReference type="ARBA" id="ARBA00022630"/>
    </source>
</evidence>
<feature type="binding site" evidence="6">
    <location>
        <position position="292"/>
    </location>
    <ligand>
        <name>FAD</name>
        <dbReference type="ChEBI" id="CHEBI:57692"/>
    </ligand>
</feature>
<evidence type="ECO:0000256" key="1">
    <source>
        <dbReference type="ARBA" id="ARBA00001974"/>
    </source>
</evidence>
<comment type="similarity">
    <text evidence="2">Belongs to the GMC oxidoreductase family.</text>
</comment>
<feature type="active site" description="Proton acceptor" evidence="5">
    <location>
        <position position="617"/>
    </location>
</feature>
<dbReference type="PROSITE" id="PS00624">
    <property type="entry name" value="GMC_OXRED_2"/>
    <property type="match status" value="1"/>
</dbReference>
<evidence type="ECO:0000313" key="9">
    <source>
        <dbReference type="EMBL" id="KZS95783.1"/>
    </source>
</evidence>
<dbReference type="SUPFAM" id="SSF51905">
    <property type="entry name" value="FAD/NAD(P)-binding domain"/>
    <property type="match status" value="1"/>
</dbReference>
<feature type="signal peptide" evidence="7">
    <location>
        <begin position="1"/>
        <end position="30"/>
    </location>
</feature>
<dbReference type="Gene3D" id="3.30.560.10">
    <property type="entry name" value="Glucose Oxidase, domain 3"/>
    <property type="match status" value="1"/>
</dbReference>
<dbReference type="InterPro" id="IPR036188">
    <property type="entry name" value="FAD/NAD-bd_sf"/>
</dbReference>
<dbReference type="AlphaFoldDB" id="A0A164XAK0"/>
<organism evidence="9 10">
    <name type="scientific">Sistotremastrum niveocremeum HHB9708</name>
    <dbReference type="NCBI Taxonomy" id="1314777"/>
    <lineage>
        <taxon>Eukaryota</taxon>
        <taxon>Fungi</taxon>
        <taxon>Dikarya</taxon>
        <taxon>Basidiomycota</taxon>
        <taxon>Agaricomycotina</taxon>
        <taxon>Agaricomycetes</taxon>
        <taxon>Sistotremastrales</taxon>
        <taxon>Sistotremastraceae</taxon>
        <taxon>Sertulicium</taxon>
        <taxon>Sertulicium niveocremeum</taxon>
    </lineage>
</organism>
<evidence type="ECO:0000259" key="8">
    <source>
        <dbReference type="PROSITE" id="PS00624"/>
    </source>
</evidence>
<keyword evidence="3" id="KW-0285">Flavoprotein</keyword>
<evidence type="ECO:0000256" key="2">
    <source>
        <dbReference type="ARBA" id="ARBA00010790"/>
    </source>
</evidence>
<sequence>MSFSRDTLKSLAVTTGTVLALSAFLHAASSSETVKKRGIINDLSSVGKTGSEDDKDTAVDDVAYDFVVVGGGTAGCVLASRLSEDPTVSVLLLESGTSGVALPFSVIPAGYGQLFRTEHDHNLHTSPQANAGNKRKFWPRAKLLGGCSAMNAMMFHAGAPTDYDEWAASGEPGSEDWAYDKFRHYFKKFETYVPSVLFPKVEVSHRGDKGPVQVGYFGYMSRVTKEWLQACVNVGIPLSPDFNTSAGTMGAGKISMMTYINPKGQRVSTEAAYLTPKVLQRPNLTVATGAHVSRIFVNGDKASGVLFADARTKKFYRVKAKKEIVMCAGAVHTPHILMLSGIGPAAHLESHGIALVKDLPGVGQHLMDHPVVNARFRVKKGESLGFLGPAGSTGPINIAKKFAALAQYLATGKGPFTCNIAEGAAFVRTLDERIFPHDKFKAALEDTSSSPEAPDLEIFVSPVAYVDHGAGVLPPGDLMSMGACNLRPTSLGSITLKSADPFEAPEINPNYLATQHDVEVLARGMRLLLRLAAAEPLKSLLVYDADKQLDHDLHKIDDSEMEKVVRERCETLYHPTSSARMAPLAEDGVVDPYLRVYGVPNLRIADASIFPTIISGHTAAPAIAIGEKAADLVRHTWSIGSKA</sequence>
<keyword evidence="10" id="KW-1185">Reference proteome</keyword>
<evidence type="ECO:0000256" key="6">
    <source>
        <dbReference type="PIRSR" id="PIRSR000137-2"/>
    </source>
</evidence>
<accession>A0A164XAK0</accession>
<evidence type="ECO:0000313" key="10">
    <source>
        <dbReference type="Proteomes" id="UP000076722"/>
    </source>
</evidence>
<dbReference type="STRING" id="1314777.A0A164XAK0"/>
<dbReference type="Gene3D" id="3.50.50.60">
    <property type="entry name" value="FAD/NAD(P)-binding domain"/>
    <property type="match status" value="1"/>
</dbReference>
<proteinExistence type="inferred from homology"/>
<keyword evidence="7" id="KW-0732">Signal</keyword>
<dbReference type="GO" id="GO:0050660">
    <property type="term" value="F:flavin adenine dinucleotide binding"/>
    <property type="evidence" value="ECO:0007669"/>
    <property type="project" value="InterPro"/>
</dbReference>
<gene>
    <name evidence="9" type="ORF">SISNIDRAFT_547958</name>
</gene>
<keyword evidence="4 6" id="KW-0274">FAD</keyword>
<evidence type="ECO:0000256" key="7">
    <source>
        <dbReference type="SAM" id="SignalP"/>
    </source>
</evidence>
<dbReference type="Proteomes" id="UP000076722">
    <property type="component" value="Unassembled WGS sequence"/>
</dbReference>
<dbReference type="InterPro" id="IPR000172">
    <property type="entry name" value="GMC_OxRdtase_N"/>
</dbReference>
<dbReference type="PIRSF" id="PIRSF000137">
    <property type="entry name" value="Alcohol_oxidase"/>
    <property type="match status" value="1"/>
</dbReference>